<evidence type="ECO:0000256" key="6">
    <source>
        <dbReference type="ARBA" id="ARBA00023136"/>
    </source>
</evidence>
<accession>A0A2R5EWB6</accession>
<feature type="transmembrane region" description="Helical" evidence="7">
    <location>
        <begin position="6"/>
        <end position="28"/>
    </location>
</feature>
<evidence type="ECO:0000256" key="7">
    <source>
        <dbReference type="SAM" id="Phobius"/>
    </source>
</evidence>
<dbReference type="PANTHER" id="PTHR40043">
    <property type="entry name" value="UPF0719 INNER MEMBRANE PROTEIN YJFL"/>
    <property type="match status" value="1"/>
</dbReference>
<comment type="similarity">
    <text evidence="2">Belongs to the UPF0719 family.</text>
</comment>
<keyword evidence="4 7" id="KW-0812">Transmembrane</keyword>
<keyword evidence="5 7" id="KW-1133">Transmembrane helix</keyword>
<dbReference type="InterPro" id="IPR007140">
    <property type="entry name" value="DUF350"/>
</dbReference>
<dbReference type="RefSeq" id="WP_087572304.1">
    <property type="nucleotide sequence ID" value="NZ_BDQX01000356.1"/>
</dbReference>
<evidence type="ECO:0000256" key="1">
    <source>
        <dbReference type="ARBA" id="ARBA00004651"/>
    </source>
</evidence>
<dbReference type="PANTHER" id="PTHR40043:SF1">
    <property type="entry name" value="UPF0719 INNER MEMBRANE PROTEIN YJFL"/>
    <property type="match status" value="1"/>
</dbReference>
<feature type="transmembrane region" description="Helical" evidence="7">
    <location>
        <begin position="40"/>
        <end position="63"/>
    </location>
</feature>
<evidence type="ECO:0000256" key="4">
    <source>
        <dbReference type="ARBA" id="ARBA00022692"/>
    </source>
</evidence>
<protein>
    <submittedName>
        <fullName evidence="8">DUF350 domain-containing protein</fullName>
    </submittedName>
</protein>
<dbReference type="EMBL" id="BDQX01000356">
    <property type="protein sequence ID" value="GBG10847.1"/>
    <property type="molecule type" value="Genomic_DNA"/>
</dbReference>
<comment type="caution">
    <text evidence="8">The sequence shown here is derived from an EMBL/GenBank/DDBJ whole genome shotgun (WGS) entry which is preliminary data.</text>
</comment>
<dbReference type="AlphaFoldDB" id="A0A2R5EWB6"/>
<dbReference type="Pfam" id="PF03994">
    <property type="entry name" value="DUF350"/>
    <property type="match status" value="1"/>
</dbReference>
<evidence type="ECO:0000313" key="8">
    <source>
        <dbReference type="EMBL" id="GBG10847.1"/>
    </source>
</evidence>
<evidence type="ECO:0000256" key="3">
    <source>
        <dbReference type="ARBA" id="ARBA00022475"/>
    </source>
</evidence>
<feature type="transmembrane region" description="Helical" evidence="7">
    <location>
        <begin position="106"/>
        <end position="129"/>
    </location>
</feature>
<keyword evidence="3" id="KW-1003">Cell membrane</keyword>
<proteinExistence type="inferred from homology"/>
<organism evidence="8 9">
    <name type="scientific">Paenibacillus agaridevorans</name>
    <dbReference type="NCBI Taxonomy" id="171404"/>
    <lineage>
        <taxon>Bacteria</taxon>
        <taxon>Bacillati</taxon>
        <taxon>Bacillota</taxon>
        <taxon>Bacilli</taxon>
        <taxon>Bacillales</taxon>
        <taxon>Paenibacillaceae</taxon>
        <taxon>Paenibacillus</taxon>
    </lineage>
</organism>
<gene>
    <name evidence="8" type="ORF">PAT3040_05615</name>
</gene>
<evidence type="ECO:0000256" key="5">
    <source>
        <dbReference type="ARBA" id="ARBA00022989"/>
    </source>
</evidence>
<name>A0A2R5EWB6_9BACL</name>
<dbReference type="GO" id="GO:0005886">
    <property type="term" value="C:plasma membrane"/>
    <property type="evidence" value="ECO:0007669"/>
    <property type="project" value="UniProtKB-SubCell"/>
</dbReference>
<dbReference type="Proteomes" id="UP000245202">
    <property type="component" value="Unassembled WGS sequence"/>
</dbReference>
<comment type="subcellular location">
    <subcellularLocation>
        <location evidence="1">Cell membrane</location>
        <topology evidence="1">Multi-pass membrane protein</topology>
    </subcellularLocation>
</comment>
<keyword evidence="6 7" id="KW-0472">Membrane</keyword>
<evidence type="ECO:0000256" key="2">
    <source>
        <dbReference type="ARBA" id="ARBA00005779"/>
    </source>
</evidence>
<keyword evidence="9" id="KW-1185">Reference proteome</keyword>
<evidence type="ECO:0000313" key="9">
    <source>
        <dbReference type="Proteomes" id="UP000245202"/>
    </source>
</evidence>
<reference evidence="8 9" key="1">
    <citation type="submission" date="2017-08" db="EMBL/GenBank/DDBJ databases">
        <title>Substantial Increase in Enzyme Production by Combined Drug-Resistance Mutations in Paenibacillus agaridevorans.</title>
        <authorList>
            <person name="Tanaka Y."/>
            <person name="Funane K."/>
            <person name="Hosaka T."/>
            <person name="Shiwa Y."/>
            <person name="Fujita N."/>
            <person name="Miyazaki T."/>
            <person name="Yoshikawa H."/>
            <person name="Murakami K."/>
            <person name="Kasahara K."/>
            <person name="Inaoka T."/>
            <person name="Hiraga Y."/>
            <person name="Ochi K."/>
        </authorList>
    </citation>
    <scope>NUCLEOTIDE SEQUENCE [LARGE SCALE GENOMIC DNA]</scope>
    <source>
        <strain evidence="8 9">T-3040</strain>
    </source>
</reference>
<feature type="transmembrane region" description="Helical" evidence="7">
    <location>
        <begin position="69"/>
        <end position="94"/>
    </location>
</feature>
<sequence>MTVVFNIVVSVIVIIGLQLIGMVVFNWITPFKDMEELRKGNVAVGLALGGKFISTAIVLGVAAYTNSSIWFMILWFAIGYVCLLAAYLIFDLFTPGFKVSDQLVKGNVAVGIMLFCVYLGFAFAISSLII</sequence>